<keyword evidence="7 10" id="KW-0799">Topoisomerase</keyword>
<dbReference type="Gene3D" id="3.40.50.140">
    <property type="match status" value="1"/>
</dbReference>
<feature type="domain" description="Topo IA-type catalytic" evidence="13">
    <location>
        <begin position="125"/>
        <end position="543"/>
    </location>
</feature>
<evidence type="ECO:0000259" key="13">
    <source>
        <dbReference type="PROSITE" id="PS52039"/>
    </source>
</evidence>
<proteinExistence type="inferred from homology"/>
<dbReference type="SMART" id="SM00493">
    <property type="entry name" value="TOPRIM"/>
    <property type="match status" value="1"/>
</dbReference>
<dbReference type="Pfam" id="PF01751">
    <property type="entry name" value="Toprim"/>
    <property type="match status" value="1"/>
</dbReference>
<dbReference type="GO" id="GO:0003677">
    <property type="term" value="F:DNA binding"/>
    <property type="evidence" value="ECO:0007669"/>
    <property type="project" value="UniProtKB-KW"/>
</dbReference>
<evidence type="ECO:0000313" key="15">
    <source>
        <dbReference type="Proteomes" id="UP000544872"/>
    </source>
</evidence>
<dbReference type="Gene3D" id="1.10.460.10">
    <property type="entry name" value="Topoisomerase I, domain 2"/>
    <property type="match status" value="1"/>
</dbReference>
<dbReference type="GO" id="GO:0006265">
    <property type="term" value="P:DNA topological change"/>
    <property type="evidence" value="ECO:0007669"/>
    <property type="project" value="UniProtKB-UniRule"/>
</dbReference>
<evidence type="ECO:0000256" key="3">
    <source>
        <dbReference type="ARBA" id="ARBA00022723"/>
    </source>
</evidence>
<comment type="caution">
    <text evidence="14">The sequence shown here is derived from an EMBL/GenBank/DDBJ whole genome shotgun (WGS) entry which is preliminary data.</text>
</comment>
<comment type="function">
    <text evidence="10">Releases the supercoiling and torsional tension of DNA, which is introduced during the DNA replication and transcription, by transiently cleaving and rejoining one strand of the DNA duplex. Introduces a single-strand break via transesterification at a target site in duplex DNA. The scissile phosphodiester is attacked by the catalytic tyrosine of the enzyme, resulting in the formation of a DNA-(5'-phosphotyrosyl)-enzyme intermediate and the expulsion of a 3'-OH DNA strand. The free DNA strand then undergoes passage around the unbroken strand, thus removing DNA supercoils. Finally, in the religation step, the DNA 3'-OH attacks the covalent intermediate to expel the active-site tyrosine and restore the DNA phosphodiester backbone.</text>
</comment>
<dbReference type="PANTHER" id="PTHR42785:SF1">
    <property type="entry name" value="DNA TOPOISOMERASE"/>
    <property type="match status" value="1"/>
</dbReference>
<feature type="site" description="Interaction with DNA" evidence="10">
    <location>
        <position position="139"/>
    </location>
</feature>
<keyword evidence="4" id="KW-0863">Zinc-finger</keyword>
<dbReference type="InterPro" id="IPR000380">
    <property type="entry name" value="Topo_IA"/>
</dbReference>
<dbReference type="Proteomes" id="UP000544872">
    <property type="component" value="Unassembled WGS sequence"/>
</dbReference>
<feature type="site" description="Interaction with DNA" evidence="10">
    <location>
        <position position="32"/>
    </location>
</feature>
<dbReference type="InterPro" id="IPR023405">
    <property type="entry name" value="Topo_IA_core_domain"/>
</dbReference>
<dbReference type="GO" id="GO:0003917">
    <property type="term" value="F:DNA topoisomerase type I (single strand cut, ATP-independent) activity"/>
    <property type="evidence" value="ECO:0007669"/>
    <property type="project" value="UniProtKB-UniRule"/>
</dbReference>
<evidence type="ECO:0000256" key="4">
    <source>
        <dbReference type="ARBA" id="ARBA00022771"/>
    </source>
</evidence>
<dbReference type="EMBL" id="JACIIX010000014">
    <property type="protein sequence ID" value="MBB6211809.1"/>
    <property type="molecule type" value="Genomic_DNA"/>
</dbReference>
<dbReference type="PROSITE" id="PS00396">
    <property type="entry name" value="TOPO_IA_1"/>
    <property type="match status" value="1"/>
</dbReference>
<protein>
    <recommendedName>
        <fullName evidence="10">DNA topoisomerase 1</fullName>
        <ecNumber evidence="10">5.6.2.1</ecNumber>
    </recommendedName>
    <alternativeName>
        <fullName evidence="10">DNA topoisomerase I</fullName>
    </alternativeName>
</protein>
<feature type="site" description="Interaction with DNA" evidence="10">
    <location>
        <position position="144"/>
    </location>
</feature>
<feature type="compositionally biased region" description="Basic and acidic residues" evidence="11">
    <location>
        <begin position="318"/>
        <end position="333"/>
    </location>
</feature>
<dbReference type="NCBIfam" id="TIGR01051">
    <property type="entry name" value="topA_bact"/>
    <property type="match status" value="1"/>
</dbReference>
<dbReference type="CDD" id="cd03363">
    <property type="entry name" value="TOPRIM_TopoIA_TopoI"/>
    <property type="match status" value="1"/>
</dbReference>
<dbReference type="Pfam" id="PF01131">
    <property type="entry name" value="Topoisom_bac"/>
    <property type="match status" value="1"/>
</dbReference>
<feature type="region of interest" description="Interaction with DNA" evidence="10">
    <location>
        <begin position="159"/>
        <end position="164"/>
    </location>
</feature>
<dbReference type="Gene3D" id="2.70.20.10">
    <property type="entry name" value="Topoisomerase I, domain 3"/>
    <property type="match status" value="1"/>
</dbReference>
<keyword evidence="5" id="KW-0862">Zinc</keyword>
<dbReference type="InterPro" id="IPR013498">
    <property type="entry name" value="Topo_IA_Znf"/>
</dbReference>
<evidence type="ECO:0000256" key="11">
    <source>
        <dbReference type="SAM" id="MobiDB-lite"/>
    </source>
</evidence>
<keyword evidence="8 10" id="KW-0238">DNA-binding</keyword>
<dbReference type="SMART" id="SM00437">
    <property type="entry name" value="TOP1Ac"/>
    <property type="match status" value="1"/>
</dbReference>
<feature type="active site" description="O-(5'-phospho-DNA)-tyrosine intermediate" evidence="10">
    <location>
        <position position="282"/>
    </location>
</feature>
<keyword evidence="6" id="KW-0460">Magnesium</keyword>
<dbReference type="HAMAP" id="MF_00952">
    <property type="entry name" value="Topoisom_1_prok"/>
    <property type="match status" value="1"/>
</dbReference>
<sequence length="661" mass="71179">MSTLVIVESPGKVKKISSILGDGYTVMASVGHVRDLPQNKMGVEPPRFVPQYEPSERGAEILAKLGAAVRRSSRVLLATDPDREGEAIAWHLADALGLKDPERITCAAITPEKVLEAVANPRKIDFARVRSQEARRVADRLFGYMVSPVLSDQAGQNLSAGRVQSPAVRLVVEREREIRAFKAVDHFGAELAFDGGWFATLDTKPLIGKDEAYLLDGAVATAAASARSLTVKAYEDKTAGRAPSAPFTTSTLQQAAGTRLKLTPKQTMELAQKLYEQGAITYHRTDNPNLDAAGIEDIAAYAKTAGLPLSAKKRTWKAKDGAQEGHEAIRPTHADALTGGQTPQEQALYQLIWQRAVASQLAEATYAVRSAVLTADVEGKTFAFNATGRTLTDKGWMTLYAEDTSEDDDKEEDAKNPVPALTVGAVVTATGGKVLRKKTKPPSRYKLPSLVAALEKHGIGRPSTYASILEAVMARGYITDGKQGLQPTPIGELVYDGLTGAKMQFIELAYTAQLEDQLDDIASGKAKYADVLQGVYDRLQTDLSALSGANFSPAHPCPNCGKALRRRKGDKGFYWSCTGYPDCKTTFPDDKGKPGTRKAAAVLSGHSCPSCGKALARRTGTSTKTKKPYDFFSCTGYPACTARFDTKNGAPDFQKNNQNKG</sequence>
<comment type="catalytic activity">
    <reaction evidence="1 10">
        <text>ATP-independent breakage of single-stranded DNA, followed by passage and rejoining.</text>
        <dbReference type="EC" id="5.6.2.1"/>
    </reaction>
</comment>
<evidence type="ECO:0000256" key="6">
    <source>
        <dbReference type="ARBA" id="ARBA00022842"/>
    </source>
</evidence>
<dbReference type="Gene3D" id="3.30.65.10">
    <property type="entry name" value="Bacterial Topoisomerase I, domain 1"/>
    <property type="match status" value="2"/>
</dbReference>
<keyword evidence="15" id="KW-1185">Reference proteome</keyword>
<dbReference type="InterPro" id="IPR034149">
    <property type="entry name" value="TOPRIM_TopoI"/>
</dbReference>
<dbReference type="InterPro" id="IPR003601">
    <property type="entry name" value="Topo_IA_2"/>
</dbReference>
<feature type="domain" description="Toprim" evidence="12">
    <location>
        <begin position="2"/>
        <end position="111"/>
    </location>
</feature>
<dbReference type="Gene3D" id="1.10.290.10">
    <property type="entry name" value="Topoisomerase I, domain 4"/>
    <property type="match status" value="1"/>
</dbReference>
<reference evidence="14 15" key="1">
    <citation type="submission" date="2020-08" db="EMBL/GenBank/DDBJ databases">
        <title>Genomic Encyclopedia of Type Strains, Phase IV (KMG-IV): sequencing the most valuable type-strain genomes for metagenomic binning, comparative biology and taxonomic classification.</title>
        <authorList>
            <person name="Goeker M."/>
        </authorList>
    </citation>
    <scope>NUCLEOTIDE SEQUENCE [LARGE SCALE GENOMIC DNA]</scope>
    <source>
        <strain evidence="14 15">DSM 11590</strain>
    </source>
</reference>
<name>A0A7W9ZKD6_NOVIT</name>
<dbReference type="InterPro" id="IPR013825">
    <property type="entry name" value="Topo_IA_cen_sub2"/>
</dbReference>
<evidence type="ECO:0000256" key="7">
    <source>
        <dbReference type="ARBA" id="ARBA00023029"/>
    </source>
</evidence>
<dbReference type="GO" id="GO:0008270">
    <property type="term" value="F:zinc ion binding"/>
    <property type="evidence" value="ECO:0007669"/>
    <property type="project" value="UniProtKB-KW"/>
</dbReference>
<dbReference type="CDD" id="cd00186">
    <property type="entry name" value="TOP1Ac"/>
    <property type="match status" value="1"/>
</dbReference>
<dbReference type="InterPro" id="IPR006171">
    <property type="entry name" value="TOPRIM_dom"/>
</dbReference>
<feature type="site" description="Interaction with DNA" evidence="10">
    <location>
        <position position="475"/>
    </location>
</feature>
<dbReference type="PROSITE" id="PS52039">
    <property type="entry name" value="TOPO_IA_2"/>
    <property type="match status" value="1"/>
</dbReference>
<evidence type="ECO:0000256" key="8">
    <source>
        <dbReference type="ARBA" id="ARBA00023125"/>
    </source>
</evidence>
<evidence type="ECO:0000256" key="10">
    <source>
        <dbReference type="HAMAP-Rule" id="MF_00952"/>
    </source>
</evidence>
<dbReference type="InterPro" id="IPR013497">
    <property type="entry name" value="Topo_IA_cen"/>
</dbReference>
<dbReference type="Pfam" id="PF01396">
    <property type="entry name" value="Zn_ribbon_Top1"/>
    <property type="match status" value="2"/>
</dbReference>
<dbReference type="SUPFAM" id="SSF56712">
    <property type="entry name" value="Prokaryotic type I DNA topoisomerase"/>
    <property type="match status" value="1"/>
</dbReference>
<dbReference type="InterPro" id="IPR013824">
    <property type="entry name" value="Topo_IA_cen_sub1"/>
</dbReference>
<organism evidence="14 15">
    <name type="scientific">Novispirillum itersonii</name>
    <name type="common">Aquaspirillum itersonii</name>
    <dbReference type="NCBI Taxonomy" id="189"/>
    <lineage>
        <taxon>Bacteria</taxon>
        <taxon>Pseudomonadati</taxon>
        <taxon>Pseudomonadota</taxon>
        <taxon>Alphaproteobacteria</taxon>
        <taxon>Rhodospirillales</taxon>
        <taxon>Novispirillaceae</taxon>
        <taxon>Novispirillum</taxon>
    </lineage>
</organism>
<comment type="subunit">
    <text evidence="10">Monomer.</text>
</comment>
<dbReference type="InterPro" id="IPR013826">
    <property type="entry name" value="Topo_IA_cen_sub3"/>
</dbReference>
<gene>
    <name evidence="10" type="primary">topA</name>
    <name evidence="14" type="ORF">FHS48_003253</name>
</gene>
<feature type="site" description="Interaction with DNA" evidence="10">
    <location>
        <position position="135"/>
    </location>
</feature>
<comment type="caution">
    <text evidence="10">Lacks conserved residue(s) required for the propagation of feature annotation.</text>
</comment>
<evidence type="ECO:0000256" key="2">
    <source>
        <dbReference type="ARBA" id="ARBA00009446"/>
    </source>
</evidence>
<dbReference type="EC" id="5.6.2.1" evidence="10"/>
<dbReference type="InterPro" id="IPR005733">
    <property type="entry name" value="TopoI_bac-type"/>
</dbReference>
<dbReference type="InterPro" id="IPR003602">
    <property type="entry name" value="Topo_IA_DNA-bd_dom"/>
</dbReference>
<dbReference type="PRINTS" id="PR00417">
    <property type="entry name" value="PRTPISMRASEI"/>
</dbReference>
<dbReference type="SUPFAM" id="SSF57783">
    <property type="entry name" value="Zinc beta-ribbon"/>
    <property type="match status" value="1"/>
</dbReference>
<dbReference type="PANTHER" id="PTHR42785">
    <property type="entry name" value="DNA TOPOISOMERASE, TYPE IA, CORE"/>
    <property type="match status" value="1"/>
</dbReference>
<comment type="similarity">
    <text evidence="2 10">Belongs to the type IA topoisomerase family.</text>
</comment>
<accession>A0A7W9ZKD6</accession>
<evidence type="ECO:0000313" key="14">
    <source>
        <dbReference type="EMBL" id="MBB6211809.1"/>
    </source>
</evidence>
<dbReference type="RefSeq" id="WP_184264915.1">
    <property type="nucleotide sequence ID" value="NZ_JACIIX010000014.1"/>
</dbReference>
<dbReference type="InterPro" id="IPR023406">
    <property type="entry name" value="Topo_IA_AS"/>
</dbReference>
<keyword evidence="9 10" id="KW-0413">Isomerase</keyword>
<feature type="site" description="Interaction with DNA" evidence="10">
    <location>
        <position position="284"/>
    </location>
</feature>
<dbReference type="PROSITE" id="PS50880">
    <property type="entry name" value="TOPRIM"/>
    <property type="match status" value="1"/>
</dbReference>
<evidence type="ECO:0000259" key="12">
    <source>
        <dbReference type="PROSITE" id="PS50880"/>
    </source>
</evidence>
<feature type="site" description="Interaction with DNA" evidence="10">
    <location>
        <position position="136"/>
    </location>
</feature>
<dbReference type="InterPro" id="IPR028612">
    <property type="entry name" value="Topoisom_1_IA"/>
</dbReference>
<dbReference type="SMART" id="SM00436">
    <property type="entry name" value="TOP1Bc"/>
    <property type="match status" value="1"/>
</dbReference>
<feature type="region of interest" description="Disordered" evidence="11">
    <location>
        <begin position="318"/>
        <end position="337"/>
    </location>
</feature>
<evidence type="ECO:0000256" key="9">
    <source>
        <dbReference type="ARBA" id="ARBA00023235"/>
    </source>
</evidence>
<dbReference type="AlphaFoldDB" id="A0A7W9ZKD6"/>
<keyword evidence="3" id="KW-0479">Metal-binding</keyword>
<dbReference type="GO" id="GO:0005694">
    <property type="term" value="C:chromosome"/>
    <property type="evidence" value="ECO:0007669"/>
    <property type="project" value="InterPro"/>
</dbReference>
<evidence type="ECO:0000256" key="5">
    <source>
        <dbReference type="ARBA" id="ARBA00022833"/>
    </source>
</evidence>
<evidence type="ECO:0000256" key="1">
    <source>
        <dbReference type="ARBA" id="ARBA00000213"/>
    </source>
</evidence>